<evidence type="ECO:0000313" key="3">
    <source>
        <dbReference type="EMBL" id="KAJ3700398.1"/>
    </source>
</evidence>
<reference evidence="3 4" key="1">
    <citation type="journal article" date="2022" name="Cell">
        <title>Repeat-based holocentromeres influence genome architecture and karyotype evolution.</title>
        <authorList>
            <person name="Hofstatter P.G."/>
            <person name="Thangavel G."/>
            <person name="Lux T."/>
            <person name="Neumann P."/>
            <person name="Vondrak T."/>
            <person name="Novak P."/>
            <person name="Zhang M."/>
            <person name="Costa L."/>
            <person name="Castellani M."/>
            <person name="Scott A."/>
            <person name="Toegelov H."/>
            <person name="Fuchs J."/>
            <person name="Mata-Sucre Y."/>
            <person name="Dias Y."/>
            <person name="Vanzela A.L.L."/>
            <person name="Huettel B."/>
            <person name="Almeida C.C.S."/>
            <person name="Simkova H."/>
            <person name="Souza G."/>
            <person name="Pedrosa-Harand A."/>
            <person name="Macas J."/>
            <person name="Mayer K.F.X."/>
            <person name="Houben A."/>
            <person name="Marques A."/>
        </authorList>
    </citation>
    <scope>NUCLEOTIDE SEQUENCE [LARGE SCALE GENOMIC DNA]</scope>
    <source>
        <strain evidence="3">RhyTen1mFocal</strain>
    </source>
</reference>
<feature type="compositionally biased region" description="Low complexity" evidence="1">
    <location>
        <begin position="32"/>
        <end position="46"/>
    </location>
</feature>
<evidence type="ECO:0000313" key="4">
    <source>
        <dbReference type="Proteomes" id="UP001210211"/>
    </source>
</evidence>
<name>A0AAD5ZM75_9POAL</name>
<feature type="region of interest" description="Disordered" evidence="1">
    <location>
        <begin position="1"/>
        <end position="84"/>
    </location>
</feature>
<evidence type="ECO:0000256" key="2">
    <source>
        <dbReference type="SAM" id="Phobius"/>
    </source>
</evidence>
<sequence length="306" mass="33605">MHAKTDSEASYVSSPPRRQAYYVQSPSHESTPAHSPAGSPPHHSASLGRHSRESSTSRFSGSLKPGGSGKITPNQAERGEMWREEDTIKEEEAGLLEEEFDEVDERKGLPRRCYVLGFMLAFLVLFFFFALILWGASHNKHPVISMESITFHNFVIQAGTDASLVPTELSTLNSTVKLSYRNTGTFFGVHVSSTPLVLYYSQVVLATGNINKFYQTRKSQRSLTVLVGGNAVPLYGGGSSLSSTPGKPGYNVPIPLTLNFTIRSRAYVLGKLVKPKFYSIVQCSLNLDQTKLGTKVSLKNSCQYGD</sequence>
<dbReference type="Proteomes" id="UP001210211">
    <property type="component" value="Unassembled WGS sequence"/>
</dbReference>
<dbReference type="AlphaFoldDB" id="A0AAD5ZM75"/>
<comment type="caution">
    <text evidence="3">The sequence shown here is derived from an EMBL/GenBank/DDBJ whole genome shotgun (WGS) entry which is preliminary data.</text>
</comment>
<gene>
    <name evidence="3" type="ORF">LUZ61_004103</name>
</gene>
<dbReference type="EMBL" id="JAMRDG010000001">
    <property type="protein sequence ID" value="KAJ3700398.1"/>
    <property type="molecule type" value="Genomic_DNA"/>
</dbReference>
<keyword evidence="2" id="KW-1133">Transmembrane helix</keyword>
<feature type="transmembrane region" description="Helical" evidence="2">
    <location>
        <begin position="114"/>
        <end position="136"/>
    </location>
</feature>
<keyword evidence="4" id="KW-1185">Reference proteome</keyword>
<organism evidence="3 4">
    <name type="scientific">Rhynchospora tenuis</name>
    <dbReference type="NCBI Taxonomy" id="198213"/>
    <lineage>
        <taxon>Eukaryota</taxon>
        <taxon>Viridiplantae</taxon>
        <taxon>Streptophyta</taxon>
        <taxon>Embryophyta</taxon>
        <taxon>Tracheophyta</taxon>
        <taxon>Spermatophyta</taxon>
        <taxon>Magnoliopsida</taxon>
        <taxon>Liliopsida</taxon>
        <taxon>Poales</taxon>
        <taxon>Cyperaceae</taxon>
        <taxon>Cyperoideae</taxon>
        <taxon>Rhynchosporeae</taxon>
        <taxon>Rhynchospora</taxon>
    </lineage>
</organism>
<dbReference type="InterPro" id="IPR055301">
    <property type="entry name" value="Lea14-like_2"/>
</dbReference>
<protein>
    <recommendedName>
        <fullName evidence="5">Late embryogenesis abundant protein LEA-2 subgroup domain-containing protein</fullName>
    </recommendedName>
</protein>
<evidence type="ECO:0008006" key="5">
    <source>
        <dbReference type="Google" id="ProtNLM"/>
    </source>
</evidence>
<keyword evidence="2" id="KW-0472">Membrane</keyword>
<dbReference type="PANTHER" id="PTHR31852">
    <property type="entry name" value="LATE EMBRYOGENESIS ABUNDANT (LEA) HYDROXYPROLINE-RICH GLYCOPROTEIN FAMILY"/>
    <property type="match status" value="1"/>
</dbReference>
<accession>A0AAD5ZM75</accession>
<evidence type="ECO:0000256" key="1">
    <source>
        <dbReference type="SAM" id="MobiDB-lite"/>
    </source>
</evidence>
<keyword evidence="2" id="KW-0812">Transmembrane</keyword>
<proteinExistence type="predicted"/>